<dbReference type="AlphaFoldDB" id="A0A151SEH4"/>
<dbReference type="Pfam" id="PF17919">
    <property type="entry name" value="RT_RNaseH_2"/>
    <property type="match status" value="1"/>
</dbReference>
<organism evidence="3 4">
    <name type="scientific">Cajanus cajan</name>
    <name type="common">Pigeon pea</name>
    <name type="synonym">Cajanus indicus</name>
    <dbReference type="NCBI Taxonomy" id="3821"/>
    <lineage>
        <taxon>Eukaryota</taxon>
        <taxon>Viridiplantae</taxon>
        <taxon>Streptophyta</taxon>
        <taxon>Embryophyta</taxon>
        <taxon>Tracheophyta</taxon>
        <taxon>Spermatophyta</taxon>
        <taxon>Magnoliopsida</taxon>
        <taxon>eudicotyledons</taxon>
        <taxon>Gunneridae</taxon>
        <taxon>Pentapetalae</taxon>
        <taxon>rosids</taxon>
        <taxon>fabids</taxon>
        <taxon>Fabales</taxon>
        <taxon>Fabaceae</taxon>
        <taxon>Papilionoideae</taxon>
        <taxon>50 kb inversion clade</taxon>
        <taxon>NPAAA clade</taxon>
        <taxon>indigoferoid/millettioid clade</taxon>
        <taxon>Phaseoleae</taxon>
        <taxon>Cajanus</taxon>
    </lineage>
</organism>
<dbReference type="SUPFAM" id="SSF56672">
    <property type="entry name" value="DNA/RNA polymerases"/>
    <property type="match status" value="1"/>
</dbReference>
<dbReference type="Pfam" id="PF24626">
    <property type="entry name" value="SH3_Tf2-1"/>
    <property type="match status" value="1"/>
</dbReference>
<feature type="domain" description="Tf2-1-like SH3-like" evidence="2">
    <location>
        <begin position="156"/>
        <end position="214"/>
    </location>
</feature>
<dbReference type="FunFam" id="3.30.70.270:FF:000020">
    <property type="entry name" value="Transposon Tf2-6 polyprotein-like Protein"/>
    <property type="match status" value="1"/>
</dbReference>
<proteinExistence type="predicted"/>
<feature type="non-terminal residue" evidence="3">
    <location>
        <position position="1"/>
    </location>
</feature>
<evidence type="ECO:0000259" key="2">
    <source>
        <dbReference type="Pfam" id="PF24626"/>
    </source>
</evidence>
<dbReference type="Gramene" id="C.cajan_24184.t">
    <property type="protein sequence ID" value="C.cajan_24184.t"/>
    <property type="gene ID" value="C.cajan_24184"/>
</dbReference>
<dbReference type="Gene3D" id="3.30.70.270">
    <property type="match status" value="1"/>
</dbReference>
<feature type="domain" description="Reverse transcriptase/retrotransposon-derived protein RNase H-like" evidence="1">
    <location>
        <begin position="53"/>
        <end position="114"/>
    </location>
</feature>
<gene>
    <name evidence="3" type="ORF">KK1_024859</name>
</gene>
<reference evidence="3" key="1">
    <citation type="journal article" date="2012" name="Nat. Biotechnol.">
        <title>Draft genome sequence of pigeonpea (Cajanus cajan), an orphan legume crop of resource-poor farmers.</title>
        <authorList>
            <person name="Varshney R.K."/>
            <person name="Chen W."/>
            <person name="Li Y."/>
            <person name="Bharti A.K."/>
            <person name="Saxena R.K."/>
            <person name="Schlueter J.A."/>
            <person name="Donoghue M.T."/>
            <person name="Azam S."/>
            <person name="Fan G."/>
            <person name="Whaley A.M."/>
            <person name="Farmer A.D."/>
            <person name="Sheridan J."/>
            <person name="Iwata A."/>
            <person name="Tuteja R."/>
            <person name="Penmetsa R.V."/>
            <person name="Wu W."/>
            <person name="Upadhyaya H.D."/>
            <person name="Yang S.P."/>
            <person name="Shah T."/>
            <person name="Saxena K.B."/>
            <person name="Michael T."/>
            <person name="McCombie W.R."/>
            <person name="Yang B."/>
            <person name="Zhang G."/>
            <person name="Yang H."/>
            <person name="Wang J."/>
            <person name="Spillane C."/>
            <person name="Cook D.R."/>
            <person name="May G.D."/>
            <person name="Xu X."/>
            <person name="Jackson S.A."/>
        </authorList>
    </citation>
    <scope>NUCLEOTIDE SEQUENCE [LARGE SCALE GENOMIC DNA]</scope>
</reference>
<dbReference type="PANTHER" id="PTHR35046">
    <property type="entry name" value="ZINC KNUCKLE (CCHC-TYPE) FAMILY PROTEIN"/>
    <property type="match status" value="1"/>
</dbReference>
<dbReference type="InterPro" id="IPR043128">
    <property type="entry name" value="Rev_trsase/Diguanyl_cyclase"/>
</dbReference>
<evidence type="ECO:0000313" key="3">
    <source>
        <dbReference type="EMBL" id="KYP53232.1"/>
    </source>
</evidence>
<accession>A0A151SEH4</accession>
<dbReference type="PANTHER" id="PTHR35046:SF9">
    <property type="entry name" value="RNA-DIRECTED DNA POLYMERASE"/>
    <property type="match status" value="1"/>
</dbReference>
<name>A0A151SEH4_CAJCA</name>
<dbReference type="Proteomes" id="UP000075243">
    <property type="component" value="Unassembled WGS sequence"/>
</dbReference>
<dbReference type="InterPro" id="IPR056924">
    <property type="entry name" value="SH3_Tf2-1"/>
</dbReference>
<dbReference type="InterPro" id="IPR043502">
    <property type="entry name" value="DNA/RNA_pol_sf"/>
</dbReference>
<dbReference type="EMBL" id="KQ483415">
    <property type="protein sequence ID" value="KYP53232.1"/>
    <property type="molecule type" value="Genomic_DNA"/>
</dbReference>
<evidence type="ECO:0000259" key="1">
    <source>
        <dbReference type="Pfam" id="PF17919"/>
    </source>
</evidence>
<dbReference type="InterPro" id="IPR041577">
    <property type="entry name" value="RT_RNaseH_2"/>
</dbReference>
<keyword evidence="4" id="KW-1185">Reference proteome</keyword>
<evidence type="ECO:0000313" key="4">
    <source>
        <dbReference type="Proteomes" id="UP000075243"/>
    </source>
</evidence>
<protein>
    <submittedName>
        <fullName evidence="3">Retrovirus-related Pol polyprotein from transposon 412 family</fullName>
    </submittedName>
</protein>
<sequence length="236" mass="27525">KIKVIQEWPTPQSVGDVRSFHGLSSFYRRFFSNFSTLSSPLNDLVKKNVEFQWGEKQEKAFLTLKDKLTHAPLLVLPDFSKTFELECDTSRVGIWAILSQGGHPITYFNELIKKGYLRMILLKKLHERVKDNIQQQNERYALERGKGKKTLIFEEGDWFWLHLKKERFPTQRKSKLNHSGDGPFQVLQQVNDNSYRLDLPDDYGVSTTFNVSDLILFVGFDEEEGEPIDLRTNPLQ</sequence>